<reference evidence="10" key="1">
    <citation type="submission" date="2021-04" db="EMBL/GenBank/DDBJ databases">
        <title>The genome sequence of Ideonella sp. 4Y11.</title>
        <authorList>
            <person name="Liu Y."/>
        </authorList>
    </citation>
    <scope>NUCLEOTIDE SEQUENCE</scope>
    <source>
        <strain evidence="10">4Y11</strain>
    </source>
</reference>
<keyword evidence="4 5" id="KW-0802">TPR repeat</keyword>
<dbReference type="InterPro" id="IPR056412">
    <property type="entry name" value="Ig_CycH"/>
</dbReference>
<dbReference type="RefSeq" id="WP_210799887.1">
    <property type="nucleotide sequence ID" value="NZ_JAGQDE010000001.1"/>
</dbReference>
<evidence type="ECO:0000256" key="7">
    <source>
        <dbReference type="SAM" id="Phobius"/>
    </source>
</evidence>
<feature type="compositionally biased region" description="Low complexity" evidence="6">
    <location>
        <begin position="100"/>
        <end position="118"/>
    </location>
</feature>
<feature type="transmembrane region" description="Helical" evidence="7">
    <location>
        <begin position="72"/>
        <end position="89"/>
    </location>
</feature>
<dbReference type="Proteomes" id="UP000678374">
    <property type="component" value="Unassembled WGS sequence"/>
</dbReference>
<dbReference type="SUPFAM" id="SSF48452">
    <property type="entry name" value="TPR-like"/>
    <property type="match status" value="1"/>
</dbReference>
<protein>
    <submittedName>
        <fullName evidence="10">C-type cytochrome biogenesis protein CcmI</fullName>
    </submittedName>
</protein>
<dbReference type="InterPro" id="IPR017560">
    <property type="entry name" value="Cyt_c_biogenesis_CcmI"/>
</dbReference>
<evidence type="ECO:0000259" key="8">
    <source>
        <dbReference type="Pfam" id="PF23892"/>
    </source>
</evidence>
<dbReference type="AlphaFoldDB" id="A0A940YG62"/>
<evidence type="ECO:0000256" key="1">
    <source>
        <dbReference type="ARBA" id="ARBA00004196"/>
    </source>
</evidence>
<evidence type="ECO:0000256" key="5">
    <source>
        <dbReference type="PROSITE-ProRule" id="PRU00339"/>
    </source>
</evidence>
<keyword evidence="2" id="KW-0677">Repeat</keyword>
<feature type="repeat" description="TPR" evidence="5">
    <location>
        <begin position="144"/>
        <end position="177"/>
    </location>
</feature>
<dbReference type="PANTHER" id="PTHR47870:SF1">
    <property type="entry name" value="CYTOCHROME C-TYPE BIOGENESIS PROTEIN CCMH"/>
    <property type="match status" value="1"/>
</dbReference>
<dbReference type="InterPro" id="IPR051263">
    <property type="entry name" value="C-type_cytochrome_biogenesis"/>
</dbReference>
<feature type="region of interest" description="Disordered" evidence="6">
    <location>
        <begin position="100"/>
        <end position="119"/>
    </location>
</feature>
<dbReference type="GO" id="GO:0030313">
    <property type="term" value="C:cell envelope"/>
    <property type="evidence" value="ECO:0007669"/>
    <property type="project" value="UniProtKB-SubCell"/>
</dbReference>
<feature type="domain" description="Cytochrome c-type biogenesis protein H TPR" evidence="9">
    <location>
        <begin position="120"/>
        <end position="249"/>
    </location>
</feature>
<dbReference type="PANTHER" id="PTHR47870">
    <property type="entry name" value="CYTOCHROME C-TYPE BIOGENESIS PROTEIN CCMH"/>
    <property type="match status" value="1"/>
</dbReference>
<dbReference type="Pfam" id="PF23914">
    <property type="entry name" value="TPR_CcmH_CycH"/>
    <property type="match status" value="1"/>
</dbReference>
<dbReference type="Gene3D" id="1.25.40.10">
    <property type="entry name" value="Tetratricopeptide repeat domain"/>
    <property type="match status" value="1"/>
</dbReference>
<feature type="domain" description="Cytochrome c-type biogenesis protein H Ig-like" evidence="8">
    <location>
        <begin position="291"/>
        <end position="394"/>
    </location>
</feature>
<evidence type="ECO:0000313" key="11">
    <source>
        <dbReference type="Proteomes" id="UP000678374"/>
    </source>
</evidence>
<gene>
    <name evidence="10" type="primary">ccmI</name>
    <name evidence="10" type="ORF">KAK06_01275</name>
</gene>
<dbReference type="InterPro" id="IPR019734">
    <property type="entry name" value="TPR_rpt"/>
</dbReference>
<feature type="repeat" description="TPR" evidence="5">
    <location>
        <begin position="215"/>
        <end position="248"/>
    </location>
</feature>
<accession>A0A940YG62</accession>
<dbReference type="GO" id="GO:0017004">
    <property type="term" value="P:cytochrome complex assembly"/>
    <property type="evidence" value="ECO:0007669"/>
    <property type="project" value="UniProtKB-KW"/>
</dbReference>
<keyword evidence="7" id="KW-0812">Transmembrane</keyword>
<dbReference type="Pfam" id="PF23892">
    <property type="entry name" value="Ig_CycH"/>
    <property type="match status" value="1"/>
</dbReference>
<keyword evidence="3" id="KW-0201">Cytochrome c-type biogenesis</keyword>
<evidence type="ECO:0000256" key="6">
    <source>
        <dbReference type="SAM" id="MobiDB-lite"/>
    </source>
</evidence>
<evidence type="ECO:0000256" key="4">
    <source>
        <dbReference type="ARBA" id="ARBA00022803"/>
    </source>
</evidence>
<keyword evidence="7" id="KW-1133">Transmembrane helix</keyword>
<evidence type="ECO:0000313" key="10">
    <source>
        <dbReference type="EMBL" id="MBQ0957576.1"/>
    </source>
</evidence>
<dbReference type="InterPro" id="IPR056413">
    <property type="entry name" value="TPR_CcmH_CycH"/>
</dbReference>
<dbReference type="InterPro" id="IPR011990">
    <property type="entry name" value="TPR-like_helical_dom_sf"/>
</dbReference>
<comment type="caution">
    <text evidence="10">The sequence shown here is derived from an EMBL/GenBank/DDBJ whole genome shotgun (WGS) entry which is preliminary data.</text>
</comment>
<dbReference type="SMART" id="SM00028">
    <property type="entry name" value="TPR"/>
    <property type="match status" value="2"/>
</dbReference>
<evidence type="ECO:0000256" key="3">
    <source>
        <dbReference type="ARBA" id="ARBA00022748"/>
    </source>
</evidence>
<keyword evidence="11" id="KW-1185">Reference proteome</keyword>
<dbReference type="NCBIfam" id="TIGR03142">
    <property type="entry name" value="cytochro_ccmI"/>
    <property type="match status" value="1"/>
</dbReference>
<sequence length="399" mass="40791">MTTDAIAALKDQLRQLDALATSGALSPDAAASARAELERRLVDAVMASPASAPSAAPQPAPAAAPRVSRQTMLAMAGFVLLFGAALYAWRGNLPGWSVQPGSPAAAPAETGAAPGQAPHAMGTQQIEGMLASLTERLKAKPEDAEGWLMLGRSYSVLGRFSEAVPAYRKVLALQPANGQALADLADALAMVNGRSFQGEPTQLIAAALKAEPDNLKALALAGTLAFETGDAKTAVRHWERAVKVGPPDSDLVKQLQSALGEARQAAGLPAVATTAAQATPAAVAARASVSGRVELSATLAAKAAPDDTVFIFARPAEGSRMPLAILKKRVRDLPADFTLDDSMAMSPAARLSGAPAVVVGARVSKSGQAMPQPGDLEGLSASVAPGASGLRIVIEREVR</sequence>
<name>A0A940YG62_9BURK</name>
<keyword evidence="7" id="KW-0472">Membrane</keyword>
<dbReference type="PROSITE" id="PS50293">
    <property type="entry name" value="TPR_REGION"/>
    <property type="match status" value="1"/>
</dbReference>
<comment type="subcellular location">
    <subcellularLocation>
        <location evidence="1">Cell envelope</location>
    </subcellularLocation>
</comment>
<dbReference type="PROSITE" id="PS50005">
    <property type="entry name" value="TPR"/>
    <property type="match status" value="2"/>
</dbReference>
<evidence type="ECO:0000256" key="2">
    <source>
        <dbReference type="ARBA" id="ARBA00022737"/>
    </source>
</evidence>
<evidence type="ECO:0000259" key="9">
    <source>
        <dbReference type="Pfam" id="PF23914"/>
    </source>
</evidence>
<dbReference type="EMBL" id="JAGQDE010000001">
    <property type="protein sequence ID" value="MBQ0957576.1"/>
    <property type="molecule type" value="Genomic_DNA"/>
</dbReference>
<organism evidence="10 11">
    <name type="scientific">Ideonella aquatica</name>
    <dbReference type="NCBI Taxonomy" id="2824119"/>
    <lineage>
        <taxon>Bacteria</taxon>
        <taxon>Pseudomonadati</taxon>
        <taxon>Pseudomonadota</taxon>
        <taxon>Betaproteobacteria</taxon>
        <taxon>Burkholderiales</taxon>
        <taxon>Sphaerotilaceae</taxon>
        <taxon>Ideonella</taxon>
    </lineage>
</organism>
<proteinExistence type="predicted"/>